<keyword evidence="3 5" id="KW-0560">Oxidoreductase</keyword>
<protein>
    <recommendedName>
        <fullName evidence="5">Glutathione peroxidase</fullName>
    </recommendedName>
</protein>
<keyword evidence="2 5" id="KW-0575">Peroxidase</keyword>
<reference evidence="7 8" key="1">
    <citation type="submission" date="2017-10" db="EMBL/GenBank/DDBJ databases">
        <title>Sedimentibacterium mangrovi gen. nov., sp. nov., a novel member of family Phyllobacteriacea isolated from mangrove sediment.</title>
        <authorList>
            <person name="Liao H."/>
            <person name="Tian Y."/>
        </authorList>
    </citation>
    <scope>NUCLEOTIDE SEQUENCE [LARGE SCALE GENOMIC DNA]</scope>
    <source>
        <strain evidence="7 8">X9-2-2</strain>
    </source>
</reference>
<dbReference type="PRINTS" id="PR01011">
    <property type="entry name" value="GLUTPROXDASE"/>
</dbReference>
<dbReference type="InterPro" id="IPR000889">
    <property type="entry name" value="Glutathione_peroxidase"/>
</dbReference>
<comment type="caution">
    <text evidence="7">The sequence shown here is derived from an EMBL/GenBank/DDBJ whole genome shotgun (WGS) entry which is preliminary data.</text>
</comment>
<evidence type="ECO:0000256" key="2">
    <source>
        <dbReference type="ARBA" id="ARBA00022559"/>
    </source>
</evidence>
<feature type="active site" evidence="4">
    <location>
        <position position="62"/>
    </location>
</feature>
<dbReference type="InterPro" id="IPR036249">
    <property type="entry name" value="Thioredoxin-like_sf"/>
</dbReference>
<dbReference type="Gene3D" id="3.40.30.10">
    <property type="entry name" value="Glutaredoxin"/>
    <property type="match status" value="1"/>
</dbReference>
<evidence type="ECO:0000313" key="8">
    <source>
        <dbReference type="Proteomes" id="UP000221168"/>
    </source>
</evidence>
<dbReference type="AlphaFoldDB" id="A0A2G1QSP5"/>
<evidence type="ECO:0000256" key="6">
    <source>
        <dbReference type="SAM" id="SignalP"/>
    </source>
</evidence>
<dbReference type="Proteomes" id="UP000221168">
    <property type="component" value="Unassembled WGS sequence"/>
</dbReference>
<dbReference type="RefSeq" id="WP_099302638.1">
    <property type="nucleotide sequence ID" value="NZ_PDVP01000001.1"/>
</dbReference>
<feature type="chain" id="PRO_5013901420" description="Glutathione peroxidase" evidence="6">
    <location>
        <begin position="22"/>
        <end position="187"/>
    </location>
</feature>
<dbReference type="SUPFAM" id="SSF52833">
    <property type="entry name" value="Thioredoxin-like"/>
    <property type="match status" value="1"/>
</dbReference>
<proteinExistence type="inferred from homology"/>
<evidence type="ECO:0000256" key="3">
    <source>
        <dbReference type="ARBA" id="ARBA00023002"/>
    </source>
</evidence>
<evidence type="ECO:0000256" key="5">
    <source>
        <dbReference type="RuleBase" id="RU000499"/>
    </source>
</evidence>
<dbReference type="PROSITE" id="PS51355">
    <property type="entry name" value="GLUTATHIONE_PEROXID_3"/>
    <property type="match status" value="1"/>
</dbReference>
<evidence type="ECO:0000313" key="7">
    <source>
        <dbReference type="EMBL" id="PHP68515.1"/>
    </source>
</evidence>
<dbReference type="EMBL" id="PDVP01000001">
    <property type="protein sequence ID" value="PHP68515.1"/>
    <property type="molecule type" value="Genomic_DNA"/>
</dbReference>
<evidence type="ECO:0000256" key="4">
    <source>
        <dbReference type="PIRSR" id="PIRSR000303-1"/>
    </source>
</evidence>
<dbReference type="OrthoDB" id="9785502at2"/>
<dbReference type="CDD" id="cd00340">
    <property type="entry name" value="GSH_Peroxidase"/>
    <property type="match status" value="1"/>
</dbReference>
<accession>A0A2G1QSP5</accession>
<dbReference type="PIRSF" id="PIRSF000303">
    <property type="entry name" value="Glutathion_perox"/>
    <property type="match status" value="1"/>
</dbReference>
<feature type="signal peptide" evidence="6">
    <location>
        <begin position="1"/>
        <end position="21"/>
    </location>
</feature>
<dbReference type="GO" id="GO:0004601">
    <property type="term" value="F:peroxidase activity"/>
    <property type="evidence" value="ECO:0007669"/>
    <property type="project" value="UniProtKB-KW"/>
</dbReference>
<organism evidence="7 8">
    <name type="scientific">Zhengella mangrovi</name>
    <dbReference type="NCBI Taxonomy" id="1982044"/>
    <lineage>
        <taxon>Bacteria</taxon>
        <taxon>Pseudomonadati</taxon>
        <taxon>Pseudomonadota</taxon>
        <taxon>Alphaproteobacteria</taxon>
        <taxon>Hyphomicrobiales</taxon>
        <taxon>Notoacmeibacteraceae</taxon>
        <taxon>Zhengella</taxon>
    </lineage>
</organism>
<dbReference type="PANTHER" id="PTHR11592">
    <property type="entry name" value="GLUTATHIONE PEROXIDASE"/>
    <property type="match status" value="1"/>
</dbReference>
<keyword evidence="6" id="KW-0732">Signal</keyword>
<dbReference type="Pfam" id="PF00255">
    <property type="entry name" value="GSHPx"/>
    <property type="match status" value="1"/>
</dbReference>
<name>A0A2G1QSP5_9HYPH</name>
<dbReference type="InterPro" id="IPR029759">
    <property type="entry name" value="GPX_AS"/>
</dbReference>
<keyword evidence="8" id="KW-1185">Reference proteome</keyword>
<dbReference type="PANTHER" id="PTHR11592:SF78">
    <property type="entry name" value="GLUTATHIONE PEROXIDASE"/>
    <property type="match status" value="1"/>
</dbReference>
<evidence type="ECO:0000256" key="1">
    <source>
        <dbReference type="ARBA" id="ARBA00006926"/>
    </source>
</evidence>
<comment type="similarity">
    <text evidence="1 5">Belongs to the glutathione peroxidase family.</text>
</comment>
<dbReference type="InterPro" id="IPR006311">
    <property type="entry name" value="TAT_signal"/>
</dbReference>
<gene>
    <name evidence="7" type="ORF">CSC94_00450</name>
</gene>
<dbReference type="PROSITE" id="PS51318">
    <property type="entry name" value="TAT"/>
    <property type="match status" value="1"/>
</dbReference>
<dbReference type="GO" id="GO:0034599">
    <property type="term" value="P:cellular response to oxidative stress"/>
    <property type="evidence" value="ECO:0007669"/>
    <property type="project" value="TreeGrafter"/>
</dbReference>
<sequence length="187" mass="20217">MMHRRAFLSLAALAAASPTLASGSDAARGVYRFTLDGLDGNPLALDRFSGKVLLVVNTASKCAYTPQYEGLEALWRRYSARGLVLIGVPSNDFGQQEPGNSQQIKEFCTQTYQVSFPMAARTIVRGAKADPLYKAFEQALGDDGVPGWNFHKVLVGRDGRPVAGFASRIRPQDNRITLAIEAALAKA</sequence>
<dbReference type="PROSITE" id="PS00460">
    <property type="entry name" value="GLUTATHIONE_PEROXID_1"/>
    <property type="match status" value="1"/>
</dbReference>